<evidence type="ECO:0000256" key="4">
    <source>
        <dbReference type="ARBA" id="ARBA00023180"/>
    </source>
</evidence>
<dbReference type="InterPro" id="IPR036312">
    <property type="entry name" value="Bifun_inhib/LTP/seed_sf"/>
</dbReference>
<reference evidence="8" key="1">
    <citation type="journal article" date="2013" name="Nat. Commun.">
        <title>Whole-genome sequencing of Oryza brachyantha reveals mechanisms underlying Oryza genome evolution.</title>
        <authorList>
            <person name="Chen J."/>
            <person name="Huang Q."/>
            <person name="Gao D."/>
            <person name="Wang J."/>
            <person name="Lang Y."/>
            <person name="Liu T."/>
            <person name="Li B."/>
            <person name="Bai Z."/>
            <person name="Luis Goicoechea J."/>
            <person name="Liang C."/>
            <person name="Chen C."/>
            <person name="Zhang W."/>
            <person name="Sun S."/>
            <person name="Liao Y."/>
            <person name="Zhang X."/>
            <person name="Yang L."/>
            <person name="Song C."/>
            <person name="Wang M."/>
            <person name="Shi J."/>
            <person name="Liu G."/>
            <person name="Liu J."/>
            <person name="Zhou H."/>
            <person name="Zhou W."/>
            <person name="Yu Q."/>
            <person name="An N."/>
            <person name="Chen Y."/>
            <person name="Cai Q."/>
            <person name="Wang B."/>
            <person name="Liu B."/>
            <person name="Min J."/>
            <person name="Huang Y."/>
            <person name="Wu H."/>
            <person name="Li Z."/>
            <person name="Zhang Y."/>
            <person name="Yin Y."/>
            <person name="Song W."/>
            <person name="Jiang J."/>
            <person name="Jackson S.A."/>
            <person name="Wing R.A."/>
            <person name="Wang J."/>
            <person name="Chen M."/>
        </authorList>
    </citation>
    <scope>NUCLEOTIDE SEQUENCE [LARGE SCALE GENOMIC DNA]</scope>
    <source>
        <strain evidence="8">cv. IRGC 101232</strain>
    </source>
</reference>
<dbReference type="Pfam" id="PF14368">
    <property type="entry name" value="LTP_2"/>
    <property type="match status" value="1"/>
</dbReference>
<dbReference type="HOGENOM" id="CLU_1350747_0_0_1"/>
<keyword evidence="6" id="KW-0812">Transmembrane</keyword>
<feature type="region of interest" description="Disordered" evidence="5">
    <location>
        <begin position="105"/>
        <end position="128"/>
    </location>
</feature>
<sequence>MPLSSHFPSSSPSARGTHPSNSSSSSNLTILTCLSPLASSCLNYLTGNETTPSASCCSKLRDVVKAQLECLCVALNADSAALGLSINRTRALGLPDACKVEPPPVSNCKSGAAPPAGQTPTPAGTGSKATLATPVGSGVAPLLVSPTGLLAGLVVATFYAVSAVLSISLRLYVLDLFSRTVNESASLPLMVLVKVTVYAWAEG</sequence>
<dbReference type="InterPro" id="IPR016140">
    <property type="entry name" value="Bifunc_inhib/LTP/seed_store"/>
</dbReference>
<evidence type="ECO:0000256" key="1">
    <source>
        <dbReference type="ARBA" id="ARBA00009748"/>
    </source>
</evidence>
<feature type="domain" description="Bifunctional inhibitor/plant lipid transfer protein/seed storage helical" evidence="7">
    <location>
        <begin position="33"/>
        <end position="108"/>
    </location>
</feature>
<feature type="transmembrane region" description="Helical" evidence="6">
    <location>
        <begin position="149"/>
        <end position="173"/>
    </location>
</feature>
<evidence type="ECO:0000256" key="6">
    <source>
        <dbReference type="SAM" id="Phobius"/>
    </source>
</evidence>
<feature type="compositionally biased region" description="Low complexity" evidence="5">
    <location>
        <begin position="1"/>
        <end position="13"/>
    </location>
</feature>
<keyword evidence="9" id="KW-1185">Reference proteome</keyword>
<keyword evidence="3" id="KW-1015">Disulfide bond</keyword>
<dbReference type="CDD" id="cd00010">
    <property type="entry name" value="AAI_LTSS"/>
    <property type="match status" value="1"/>
</dbReference>
<organism evidence="8">
    <name type="scientific">Oryza brachyantha</name>
    <name type="common">malo sina</name>
    <dbReference type="NCBI Taxonomy" id="4533"/>
    <lineage>
        <taxon>Eukaryota</taxon>
        <taxon>Viridiplantae</taxon>
        <taxon>Streptophyta</taxon>
        <taxon>Embryophyta</taxon>
        <taxon>Tracheophyta</taxon>
        <taxon>Spermatophyta</taxon>
        <taxon>Magnoliopsida</taxon>
        <taxon>Liliopsida</taxon>
        <taxon>Poales</taxon>
        <taxon>Poaceae</taxon>
        <taxon>BOP clade</taxon>
        <taxon>Oryzoideae</taxon>
        <taxon>Oryzeae</taxon>
        <taxon>Oryzinae</taxon>
        <taxon>Oryza</taxon>
    </lineage>
</organism>
<dbReference type="Gene3D" id="1.10.110.10">
    <property type="entry name" value="Plant lipid-transfer and hydrophobic proteins"/>
    <property type="match status" value="1"/>
</dbReference>
<keyword evidence="6" id="KW-0472">Membrane</keyword>
<reference evidence="8" key="2">
    <citation type="submission" date="2013-04" db="UniProtKB">
        <authorList>
            <consortium name="EnsemblPlants"/>
        </authorList>
    </citation>
    <scope>IDENTIFICATION</scope>
</reference>
<accession>J3M7E3</accession>
<keyword evidence="6" id="KW-1133">Transmembrane helix</keyword>
<keyword evidence="2" id="KW-0732">Signal</keyword>
<evidence type="ECO:0000313" key="8">
    <source>
        <dbReference type="EnsemblPlants" id="OB05G25170.1"/>
    </source>
</evidence>
<dbReference type="AlphaFoldDB" id="J3M7E3"/>
<comment type="similarity">
    <text evidence="1">Belongs to the plant LTP family.</text>
</comment>
<dbReference type="STRING" id="4533.J3M7E3"/>
<dbReference type="OMA" id="ACKVEPP"/>
<dbReference type="Proteomes" id="UP000006038">
    <property type="component" value="Chromosome 5"/>
</dbReference>
<feature type="region of interest" description="Disordered" evidence="5">
    <location>
        <begin position="1"/>
        <end position="24"/>
    </location>
</feature>
<dbReference type="Gramene" id="OB05G25170.1">
    <property type="protein sequence ID" value="OB05G25170.1"/>
    <property type="gene ID" value="OB05G25170"/>
</dbReference>
<evidence type="ECO:0000256" key="2">
    <source>
        <dbReference type="ARBA" id="ARBA00022729"/>
    </source>
</evidence>
<evidence type="ECO:0000259" key="7">
    <source>
        <dbReference type="SMART" id="SM00499"/>
    </source>
</evidence>
<evidence type="ECO:0000256" key="3">
    <source>
        <dbReference type="ARBA" id="ARBA00023157"/>
    </source>
</evidence>
<dbReference type="SUPFAM" id="SSF47699">
    <property type="entry name" value="Bifunctional inhibitor/lipid-transfer protein/seed storage 2S albumin"/>
    <property type="match status" value="1"/>
</dbReference>
<name>J3M7E3_ORYBR</name>
<dbReference type="InterPro" id="IPR043325">
    <property type="entry name" value="LTSS"/>
</dbReference>
<evidence type="ECO:0000256" key="5">
    <source>
        <dbReference type="SAM" id="MobiDB-lite"/>
    </source>
</evidence>
<feature type="compositionally biased region" description="Low complexity" evidence="5">
    <location>
        <begin position="111"/>
        <end position="126"/>
    </location>
</feature>
<proteinExistence type="inferred from homology"/>
<keyword evidence="4" id="KW-0325">Glycoprotein</keyword>
<dbReference type="SMART" id="SM00499">
    <property type="entry name" value="AAI"/>
    <property type="match status" value="1"/>
</dbReference>
<dbReference type="EnsemblPlants" id="OB05G25170.1">
    <property type="protein sequence ID" value="OB05G25170.1"/>
    <property type="gene ID" value="OB05G25170"/>
</dbReference>
<evidence type="ECO:0000313" key="9">
    <source>
        <dbReference type="Proteomes" id="UP000006038"/>
    </source>
</evidence>
<dbReference type="eggNOG" id="ENOG502S0AW">
    <property type="taxonomic scope" value="Eukaryota"/>
</dbReference>
<protein>
    <recommendedName>
        <fullName evidence="7">Bifunctional inhibitor/plant lipid transfer protein/seed storage helical domain-containing protein</fullName>
    </recommendedName>
</protein>
<dbReference type="PANTHER" id="PTHR33044">
    <property type="entry name" value="BIFUNCTIONAL INHIBITOR/LIPID-TRANSFER PROTEIN/SEED STORAGE 2S ALBUMIN SUPERFAMILY PROTEIN-RELATED"/>
    <property type="match status" value="1"/>
</dbReference>